<dbReference type="Proteomes" id="UP001201629">
    <property type="component" value="Unassembled WGS sequence"/>
</dbReference>
<dbReference type="EMBL" id="JAKKFD010000066">
    <property type="protein sequence ID" value="MCG5447299.1"/>
    <property type="molecule type" value="Genomic_DNA"/>
</dbReference>
<accession>A0ABS9NDG1</accession>
<dbReference type="RefSeq" id="WP_238682117.1">
    <property type="nucleotide sequence ID" value="NZ_JAKKFD010000066.1"/>
</dbReference>
<comment type="caution">
    <text evidence="1">The sequence shown here is derived from an EMBL/GenBank/DDBJ whole genome shotgun (WGS) entry which is preliminary data.</text>
</comment>
<dbReference type="Gene3D" id="3.40.50.150">
    <property type="entry name" value="Vaccinia Virus protein VP39"/>
    <property type="match status" value="1"/>
</dbReference>
<proteinExistence type="predicted"/>
<evidence type="ECO:0008006" key="3">
    <source>
        <dbReference type="Google" id="ProtNLM"/>
    </source>
</evidence>
<dbReference type="InterPro" id="IPR029063">
    <property type="entry name" value="SAM-dependent_MTases_sf"/>
</dbReference>
<reference evidence="1 2" key="1">
    <citation type="submission" date="2022-01" db="EMBL/GenBank/DDBJ databases">
        <authorList>
            <person name="Riesco R."/>
            <person name="Trujillo M.E."/>
        </authorList>
    </citation>
    <scope>NUCLEOTIDE SEQUENCE [LARGE SCALE GENOMIC DNA]</scope>
    <source>
        <strain evidence="1 2">NIE79</strain>
    </source>
</reference>
<gene>
    <name evidence="1" type="ORF">NIE79_006042</name>
</gene>
<keyword evidence="2" id="KW-1185">Reference proteome</keyword>
<sequence length="277" mass="32049">MLGNFSSRNPLFAQWNPARPLATAITGKLRLGTFRERLEVGAFERPYYAYCVYHSADLAKKLGYREISMAEYGVAGGNGLVLLEQYAEEVSKEIGIGIQVYGFDTGAGLPAPVDYRDLPYHWKPGFFAMDEARLRERLKNAKLVIGDIRETAETFFDQYEPAPLAAVMHDFDFYSSTEVALTMLEVDEKYRLPRIYCYFDDIIGDEVELYNDFTGERLAIAEFNERNKTKKFSPAYHLITRDVPQQWYHQIYTLHDFEHRHYNAFVSENNQQLPLES</sequence>
<evidence type="ECO:0000313" key="2">
    <source>
        <dbReference type="Proteomes" id="UP001201629"/>
    </source>
</evidence>
<organism evidence="1 2">
    <name type="scientific">Micromonospora trifolii</name>
    <dbReference type="NCBI Taxonomy" id="2911208"/>
    <lineage>
        <taxon>Bacteria</taxon>
        <taxon>Bacillati</taxon>
        <taxon>Actinomycetota</taxon>
        <taxon>Actinomycetes</taxon>
        <taxon>Micromonosporales</taxon>
        <taxon>Micromonosporaceae</taxon>
        <taxon>Micromonospora</taxon>
    </lineage>
</organism>
<name>A0ABS9NDG1_9ACTN</name>
<evidence type="ECO:0000313" key="1">
    <source>
        <dbReference type="EMBL" id="MCG5447299.1"/>
    </source>
</evidence>
<protein>
    <recommendedName>
        <fullName evidence="3">Class I SAM-dependent methyltransferase</fullName>
    </recommendedName>
</protein>